<keyword evidence="9 20" id="KW-0812">Transmembrane</keyword>
<reference evidence="24" key="1">
    <citation type="submission" date="2016-02" db="EMBL/GenBank/DDBJ databases">
        <title>Comparative genomics of biotechnologically important yeasts.</title>
        <authorList>
            <consortium name="DOE Joint Genome Institute"/>
            <person name="Riley R."/>
            <person name="Haridas S."/>
            <person name="Wolfe K.H."/>
            <person name="Lopes M.R."/>
            <person name="Hittinger C.T."/>
            <person name="Goker M."/>
            <person name="Salamov A."/>
            <person name="Wisecaver J."/>
            <person name="Long T.M."/>
            <person name="Aerts A.L."/>
            <person name="Barry K."/>
            <person name="Choi C."/>
            <person name="Clum A."/>
            <person name="Coughlan A.Y."/>
            <person name="Deshpande S."/>
            <person name="Douglass A.P."/>
            <person name="Hanson S.J."/>
            <person name="Klenk H.-P."/>
            <person name="Labutti K."/>
            <person name="Lapidus A."/>
            <person name="Lindquist E."/>
            <person name="Lipzen A."/>
            <person name="Meier-Kolthoff J.P."/>
            <person name="Ohm R.A."/>
            <person name="Otillar R.P."/>
            <person name="Pangilinan J."/>
            <person name="Peng Y."/>
            <person name="Rokas A."/>
            <person name="Rosa C.A."/>
            <person name="Scheuner C."/>
            <person name="Sibirny A.A."/>
            <person name="Slot J.C."/>
            <person name="Stielow J.B."/>
            <person name="Sun H."/>
            <person name="Kurtzman C.P."/>
            <person name="Blackwell M."/>
            <person name="Jeffries T.W."/>
            <person name="Grigoriev I.V."/>
        </authorList>
    </citation>
    <scope>NUCLEOTIDE SEQUENCE [LARGE SCALE GENOMIC DNA]</scope>
    <source>
        <strain evidence="24">NRRL Y-17796</strain>
    </source>
</reference>
<evidence type="ECO:0000256" key="14">
    <source>
        <dbReference type="ARBA" id="ARBA00023163"/>
    </source>
</evidence>
<evidence type="ECO:0000313" key="24">
    <source>
        <dbReference type="Proteomes" id="UP000095023"/>
    </source>
</evidence>
<dbReference type="Gene3D" id="1.10.287.190">
    <property type="entry name" value="Transcription factor IIA gamma subunit, alpha-helical domain"/>
    <property type="match status" value="1"/>
</dbReference>
<name>A0A1E4TC03_9ASCO</name>
<dbReference type="InterPro" id="IPR009083">
    <property type="entry name" value="TFIIA_a-hlx"/>
</dbReference>
<dbReference type="PANTHER" id="PTHR12646:SF0">
    <property type="entry name" value="DOL-P-MAN:MAN(5)GLCNAC(2)-PP-DOL ALPHA-1,3-MANNOSYLTRANSFERASE"/>
    <property type="match status" value="1"/>
</dbReference>
<dbReference type="GO" id="GO:0006367">
    <property type="term" value="P:transcription initiation at RNA polymerase II promoter"/>
    <property type="evidence" value="ECO:0007669"/>
    <property type="project" value="InterPro"/>
</dbReference>
<evidence type="ECO:0000256" key="5">
    <source>
        <dbReference type="ARBA" id="ARBA00011964"/>
    </source>
</evidence>
<dbReference type="GO" id="GO:0005789">
    <property type="term" value="C:endoplasmic reticulum membrane"/>
    <property type="evidence" value="ECO:0007669"/>
    <property type="project" value="UniProtKB-SubCell"/>
</dbReference>
<comment type="pathway">
    <text evidence="3 20">Protein modification; protein glycosylation.</text>
</comment>
<evidence type="ECO:0000256" key="16">
    <source>
        <dbReference type="ARBA" id="ARBA00024733"/>
    </source>
</evidence>
<dbReference type="InterPro" id="IPR015872">
    <property type="entry name" value="TFIIA_gsu_N"/>
</dbReference>
<evidence type="ECO:0000256" key="8">
    <source>
        <dbReference type="ARBA" id="ARBA00022679"/>
    </source>
</evidence>
<dbReference type="CDD" id="cd10145">
    <property type="entry name" value="TFIIA_gamma_N"/>
    <property type="match status" value="1"/>
</dbReference>
<dbReference type="InterPro" id="IPR009088">
    <property type="entry name" value="TFIIA_b-brl"/>
</dbReference>
<evidence type="ECO:0000256" key="1">
    <source>
        <dbReference type="ARBA" id="ARBA00004123"/>
    </source>
</evidence>
<keyword evidence="12" id="KW-0805">Transcription regulation</keyword>
<dbReference type="OrthoDB" id="20028at2759"/>
<evidence type="ECO:0000256" key="17">
    <source>
        <dbReference type="ARBA" id="ARBA00044743"/>
    </source>
</evidence>
<evidence type="ECO:0000256" key="13">
    <source>
        <dbReference type="ARBA" id="ARBA00023136"/>
    </source>
</evidence>
<dbReference type="GO" id="GO:0052925">
    <property type="term" value="F:dol-P-Man:Man(5)GlcNAc(2)-PP-Dol alpha-1,3-mannosyltransferase activity"/>
    <property type="evidence" value="ECO:0007669"/>
    <property type="project" value="UniProtKB-EC"/>
</dbReference>
<evidence type="ECO:0000256" key="7">
    <source>
        <dbReference type="ARBA" id="ARBA00022676"/>
    </source>
</evidence>
<dbReference type="PANTHER" id="PTHR12646">
    <property type="entry name" value="NOT56 - RELATED"/>
    <property type="match status" value="1"/>
</dbReference>
<comment type="similarity">
    <text evidence="4">Belongs to the TFIIA subunit 2 family.</text>
</comment>
<evidence type="ECO:0000256" key="18">
    <source>
        <dbReference type="ARBA" id="ARBA00049506"/>
    </source>
</evidence>
<sequence length="512" mass="59150">MNSGNFYQIYRESSIGTALTDALDQLISYRESKIHPQLAIKVLSNFDKAISEALQDGVKTKSMVKGHLSTYRFCDEVWTFIVKNAEFRVEAPNDLVDMEKLKIVACNSKKPGEVNLTFDMLIDPVPKILQNKKYVKLWAALWLCIDLALSVIIIKKVPYTEIDWETYMVQAELVVNGERNYLKITGPTGPMVYPAGHAWIFAFLYELTNKGSDLIRAQYIFLGIYMACQTVSMCVYIAADAPFYLFPLLVLSKRLHSIYLLRMFNDCINVLFMQLTVLLLQRRSWDNSVVAFALAVSVKMNALLYAPAIALIYAYELSFTRCVSLGAKFIAIQTLIAIPFLAENWQGYFHQAFDFSRVFLYKWTVNWRFISEQTFLSKNFALALLVVHVSMLTLYLCRRFQLSRLFRQHYKAHIPSATILEITSTTNLIGVMCARSLHYQFFSWIAWTMPYLFYRSARGRSYIYQMALTGVLWALQEYCWNIYPSTKLSSSIIFAILIWTNIRNISNRLPMN</sequence>
<organism evidence="23 24">
    <name type="scientific">Tortispora caseinolytica NRRL Y-17796</name>
    <dbReference type="NCBI Taxonomy" id="767744"/>
    <lineage>
        <taxon>Eukaryota</taxon>
        <taxon>Fungi</taxon>
        <taxon>Dikarya</taxon>
        <taxon>Ascomycota</taxon>
        <taxon>Saccharomycotina</taxon>
        <taxon>Trigonopsidomycetes</taxon>
        <taxon>Trigonopsidales</taxon>
        <taxon>Trigonopsidaceae</taxon>
        <taxon>Tortispora</taxon>
    </lineage>
</organism>
<evidence type="ECO:0000256" key="3">
    <source>
        <dbReference type="ARBA" id="ARBA00004922"/>
    </source>
</evidence>
<gene>
    <name evidence="23" type="ORF">CANCADRAFT_45736</name>
</gene>
<feature type="transmembrane region" description="Helical" evidence="20">
    <location>
        <begin position="137"/>
        <end position="154"/>
    </location>
</feature>
<protein>
    <recommendedName>
        <fullName evidence="6 20">Dol-P-Man:Man(5)GlcNAc(2)-PP-Dol alpha-1,3-mannosyltransferase</fullName>
        <ecNumber evidence="5 20">2.4.1.258</ecNumber>
    </recommendedName>
    <alternativeName>
        <fullName evidence="20">Dol-P-Man-dependent alpha(1-3)-mannosyltransferase</fullName>
    </alternativeName>
</protein>
<evidence type="ECO:0000256" key="2">
    <source>
        <dbReference type="ARBA" id="ARBA00004477"/>
    </source>
</evidence>
<dbReference type="AlphaFoldDB" id="A0A1E4TC03"/>
<dbReference type="Pfam" id="PF05208">
    <property type="entry name" value="ALG3"/>
    <property type="match status" value="1"/>
</dbReference>
<evidence type="ECO:0000256" key="6">
    <source>
        <dbReference type="ARBA" id="ARBA00015561"/>
    </source>
</evidence>
<evidence type="ECO:0000256" key="9">
    <source>
        <dbReference type="ARBA" id="ARBA00022692"/>
    </source>
</evidence>
<keyword evidence="13 20" id="KW-0472">Membrane</keyword>
<dbReference type="Pfam" id="PF02751">
    <property type="entry name" value="TFIIA_gamma_C"/>
    <property type="match status" value="1"/>
</dbReference>
<feature type="transmembrane region" description="Helical" evidence="20">
    <location>
        <begin position="259"/>
        <end position="280"/>
    </location>
</feature>
<dbReference type="EC" id="2.4.1.258" evidence="5 20"/>
<dbReference type="Pfam" id="PF02268">
    <property type="entry name" value="TFIIA_gamma_N"/>
    <property type="match status" value="1"/>
</dbReference>
<evidence type="ECO:0000256" key="15">
    <source>
        <dbReference type="ARBA" id="ARBA00023242"/>
    </source>
</evidence>
<evidence type="ECO:0000256" key="12">
    <source>
        <dbReference type="ARBA" id="ARBA00023015"/>
    </source>
</evidence>
<keyword evidence="8 20" id="KW-0808">Transferase</keyword>
<evidence type="ECO:0000259" key="22">
    <source>
        <dbReference type="Pfam" id="PF02751"/>
    </source>
</evidence>
<keyword evidence="24" id="KW-1185">Reference proteome</keyword>
<feature type="transmembrane region" description="Helical" evidence="20">
    <location>
        <begin position="380"/>
        <end position="397"/>
    </location>
</feature>
<comment type="catalytic activity">
    <reaction evidence="18 20">
        <text>an alpha-D-Man-(1-&gt;2)-alpha-D-Man-(1-&gt;2)-alpha-D-Man-(1-&gt;3)-[alpha-D-Man-(1-&gt;6)]-beta-D-Man-(1-&gt;4)-beta-D-GlcNAc-(1-&gt;4)-alpha-D-GlcNAc-diphospho-di-trans,poly-cis-dolichol + a di-trans,poly-cis-dolichyl beta-D-mannosyl phosphate = an alpha-D-Man-(1-&gt;2)-alpha-D-Man-(1-&gt;2)-alpha-D-Man-(1-&gt;3)-[alpha-D-Man-(1-&gt;3)-alpha-D-Man-(1-&gt;6)]-beta-D-Man-(1-&gt;4)-beta-D-GlcNAc-(1-&gt;4)-alpha-D-GlcNAc-diphospho-di-trans,poly-cis-dolichol + a di-trans,poly-cis-dolichyl phosphate + H(+)</text>
        <dbReference type="Rhea" id="RHEA:29527"/>
        <dbReference type="Rhea" id="RHEA-COMP:19498"/>
        <dbReference type="Rhea" id="RHEA-COMP:19501"/>
        <dbReference type="Rhea" id="RHEA-COMP:19516"/>
        <dbReference type="Rhea" id="RHEA-COMP:19517"/>
        <dbReference type="ChEBI" id="CHEBI:15378"/>
        <dbReference type="ChEBI" id="CHEBI:57683"/>
        <dbReference type="ChEBI" id="CHEBI:58211"/>
        <dbReference type="ChEBI" id="CHEBI:132515"/>
        <dbReference type="ChEBI" id="CHEBI:132516"/>
        <dbReference type="EC" id="2.4.1.258"/>
    </reaction>
    <physiologicalReaction direction="left-to-right" evidence="18 20">
        <dbReference type="Rhea" id="RHEA:29528"/>
    </physiologicalReaction>
</comment>
<keyword evidence="14" id="KW-0804">Transcription</keyword>
<evidence type="ECO:0000256" key="10">
    <source>
        <dbReference type="ARBA" id="ARBA00022824"/>
    </source>
</evidence>
<dbReference type="CDD" id="cd10014">
    <property type="entry name" value="TFIIA_gamma_C"/>
    <property type="match status" value="1"/>
</dbReference>
<feature type="domain" description="Transcription initiation factor IIA gamma subunit N-terminal" evidence="21">
    <location>
        <begin position="6"/>
        <end position="54"/>
    </location>
</feature>
<proteinExistence type="inferred from homology"/>
<evidence type="ECO:0000256" key="19">
    <source>
        <dbReference type="ARBA" id="ARBA00093457"/>
    </source>
</evidence>
<dbReference type="InterPro" id="IPR007873">
    <property type="entry name" value="Glycosyltransferase_ALG3"/>
</dbReference>
<evidence type="ECO:0000256" key="20">
    <source>
        <dbReference type="RuleBase" id="RU364047"/>
    </source>
</evidence>
<dbReference type="SUPFAM" id="SSF50784">
    <property type="entry name" value="Transcription factor IIA (TFIIA), beta-barrel domain"/>
    <property type="match status" value="1"/>
</dbReference>
<comment type="function">
    <text evidence="17 20">Dol-P-Man:Man(5)GlcNAc(2)-PP-Dol alpha-1,3-mannosyltransferase that operates in the biosynthetic pathway of dolichol-linked oligosaccharides, the glycan precursors employed in protein asparagine (N)-glycosylation. The assembly of dolichol-linked oligosaccharides begins on the cytosolic side of the endoplasmic reticulum membrane and finishes in its lumen. The sequential addition of sugars to dolichol pyrophosphate produces dolichol-linked oligosaccharides containing fourteen sugars, including two GlcNAcs, nine mannoses and three glucoses. Once assembled, the oligosaccharide is transferred from the lipid to nascent proteins by oligosaccharyltransferases. In the lumen of the endoplasmic reticulum, adds the first dolichyl beta-D-mannosyl phosphate derived mannose in an alpha-1,3 linkage to Man(5)GlcNAc(2)-PP-dolichol to produce Man(6)GlcNAc(2)-PP-dolichol.</text>
</comment>
<feature type="transmembrane region" description="Helical" evidence="20">
    <location>
        <begin position="292"/>
        <end position="315"/>
    </location>
</feature>
<dbReference type="SUPFAM" id="SSF47396">
    <property type="entry name" value="Transcription factor IIA (TFIIA), alpha-helical domain"/>
    <property type="match status" value="1"/>
</dbReference>
<dbReference type="UniPathway" id="UPA00378"/>
<dbReference type="Gene3D" id="2.30.18.10">
    <property type="entry name" value="Transcription factor IIA (TFIIA), beta-barrel domain"/>
    <property type="match status" value="1"/>
</dbReference>
<evidence type="ECO:0000256" key="11">
    <source>
        <dbReference type="ARBA" id="ARBA00022989"/>
    </source>
</evidence>
<feature type="transmembrane region" description="Helical" evidence="20">
    <location>
        <begin position="191"/>
        <end position="207"/>
    </location>
</feature>
<feature type="domain" description="Transcription initiation factor IIA gamma subunit C-terminal" evidence="22">
    <location>
        <begin position="65"/>
        <end position="108"/>
    </location>
</feature>
<keyword evidence="15" id="KW-0539">Nucleus</keyword>
<feature type="transmembrane region" description="Helical" evidence="20">
    <location>
        <begin position="219"/>
        <end position="239"/>
    </location>
</feature>
<keyword evidence="7 20" id="KW-0328">Glycosyltransferase</keyword>
<dbReference type="FunFam" id="1.10.287.190:FF:000001">
    <property type="entry name" value="Transcription initiation factor IIA subunit 2"/>
    <property type="match status" value="1"/>
</dbReference>
<dbReference type="GO" id="GO:0005672">
    <property type="term" value="C:transcription factor TFIIA complex"/>
    <property type="evidence" value="ECO:0007669"/>
    <property type="project" value="InterPro"/>
</dbReference>
<evidence type="ECO:0000256" key="4">
    <source>
        <dbReference type="ARBA" id="ARBA00007675"/>
    </source>
</evidence>
<evidence type="ECO:0000313" key="23">
    <source>
        <dbReference type="EMBL" id="ODV89292.1"/>
    </source>
</evidence>
<dbReference type="InterPro" id="IPR015871">
    <property type="entry name" value="TFIIA_gsu_C"/>
</dbReference>
<accession>A0A1E4TC03</accession>
<dbReference type="EMBL" id="KV453843">
    <property type="protein sequence ID" value="ODV89292.1"/>
    <property type="molecule type" value="Genomic_DNA"/>
</dbReference>
<comment type="function">
    <text evidence="16">TFIIA is a component of the transcription machinery of RNA polymerase II and plays an important role in transcriptional activation. TFIIA in a complex with TBP mediates transcriptional activity.</text>
</comment>
<comment type="similarity">
    <text evidence="19">Belongs to the glycosyltransferase ALG3 family.</text>
</comment>
<keyword evidence="10 20" id="KW-0256">Endoplasmic reticulum</keyword>
<comment type="subcellular location">
    <subcellularLocation>
        <location evidence="2 20">Endoplasmic reticulum membrane</location>
        <topology evidence="2 20">Multi-pass membrane protein</topology>
    </subcellularLocation>
    <subcellularLocation>
        <location evidence="1">Nucleus</location>
    </subcellularLocation>
</comment>
<evidence type="ECO:0000259" key="21">
    <source>
        <dbReference type="Pfam" id="PF02268"/>
    </source>
</evidence>
<dbReference type="Proteomes" id="UP000095023">
    <property type="component" value="Unassembled WGS sequence"/>
</dbReference>
<keyword evidence="11 20" id="KW-1133">Transmembrane helix</keyword>